<keyword evidence="2" id="KW-1185">Reference proteome</keyword>
<evidence type="ECO:0000313" key="1">
    <source>
        <dbReference type="EMBL" id="MBL0743188.1"/>
    </source>
</evidence>
<dbReference type="RefSeq" id="WP_202012297.1">
    <property type="nucleotide sequence ID" value="NZ_JAERRB010000006.1"/>
</dbReference>
<dbReference type="SUPFAM" id="SSF47345">
    <property type="entry name" value="Colicin E immunity proteins"/>
    <property type="match status" value="1"/>
</dbReference>
<organism evidence="1 2">
    <name type="scientific">Chryseolinea lacunae</name>
    <dbReference type="NCBI Taxonomy" id="2801331"/>
    <lineage>
        <taxon>Bacteria</taxon>
        <taxon>Pseudomonadati</taxon>
        <taxon>Bacteroidota</taxon>
        <taxon>Cytophagia</taxon>
        <taxon>Cytophagales</taxon>
        <taxon>Fulvivirgaceae</taxon>
        <taxon>Chryseolinea</taxon>
    </lineage>
</organism>
<protein>
    <submittedName>
        <fullName evidence="1">Bacteriocin immunity protein</fullName>
    </submittedName>
</protein>
<accession>A0ABS1KVH5</accession>
<sequence length="72" mass="8294">MEAKKLNREDLIEIAKKIISADTETEEEDDELIELFLKSVPDPNASDYFFAEEYDGLTPEQIVDKALAYRPE</sequence>
<evidence type="ECO:0000313" key="2">
    <source>
        <dbReference type="Proteomes" id="UP000613030"/>
    </source>
</evidence>
<reference evidence="1 2" key="1">
    <citation type="submission" date="2021-01" db="EMBL/GenBank/DDBJ databases">
        <title>Chryseolinea sp. Jin1 Genome sequencing and assembly.</title>
        <authorList>
            <person name="Kim I."/>
        </authorList>
    </citation>
    <scope>NUCLEOTIDE SEQUENCE [LARGE SCALE GENOMIC DNA]</scope>
    <source>
        <strain evidence="1 2">Jin1</strain>
    </source>
</reference>
<dbReference type="Gene3D" id="1.10.1200.20">
    <property type="entry name" value="Colicin E immunity protein"/>
    <property type="match status" value="1"/>
</dbReference>
<proteinExistence type="predicted"/>
<dbReference type="Proteomes" id="UP000613030">
    <property type="component" value="Unassembled WGS sequence"/>
</dbReference>
<dbReference type="InterPro" id="IPR035900">
    <property type="entry name" value="Colicin_E_sf"/>
</dbReference>
<gene>
    <name evidence="1" type="ORF">JI741_18295</name>
</gene>
<dbReference type="EMBL" id="JAERRB010000006">
    <property type="protein sequence ID" value="MBL0743188.1"/>
    <property type="molecule type" value="Genomic_DNA"/>
</dbReference>
<name>A0ABS1KVH5_9BACT</name>
<comment type="caution">
    <text evidence="1">The sequence shown here is derived from an EMBL/GenBank/DDBJ whole genome shotgun (WGS) entry which is preliminary data.</text>
</comment>